<evidence type="ECO:0000313" key="1">
    <source>
        <dbReference type="EMBL" id="ART74315.1"/>
    </source>
</evidence>
<proteinExistence type="predicted"/>
<reference evidence="1 2" key="1">
    <citation type="submission" date="2017-04" db="EMBL/GenBank/DDBJ databases">
        <title>Whole Genome Sequence of 1,4-Dioxane Degrading Bacterium Mycobacterium dioxanotrophicus PH-06.</title>
        <authorList>
            <person name="He Y."/>
        </authorList>
    </citation>
    <scope>NUCLEOTIDE SEQUENCE [LARGE SCALE GENOMIC DNA]</scope>
    <source>
        <strain evidence="1 2">PH-06</strain>
        <plasmid evidence="1 2">unnamed2</plasmid>
    </source>
</reference>
<gene>
    <name evidence="1" type="ORF">BTO20_37455</name>
</gene>
<evidence type="ECO:0000313" key="2">
    <source>
        <dbReference type="Proteomes" id="UP000195331"/>
    </source>
</evidence>
<keyword evidence="2" id="KW-1185">Reference proteome</keyword>
<organism evidence="1 2">
    <name type="scientific">Mycobacterium dioxanotrophicus</name>
    <dbReference type="NCBI Taxonomy" id="482462"/>
    <lineage>
        <taxon>Bacteria</taxon>
        <taxon>Bacillati</taxon>
        <taxon>Actinomycetota</taxon>
        <taxon>Actinomycetes</taxon>
        <taxon>Mycobacteriales</taxon>
        <taxon>Mycobacteriaceae</taxon>
        <taxon>Mycobacterium</taxon>
    </lineage>
</organism>
<sequence length="149" mass="16491">MTEIIQWCQVRRQQEEAVFAHCLAEDLRRLSAAELYPLGGDSALDPVQRHEQTAVAMLDAVYDWYTQTVLRTPPWAAPLAAPQDAAGLAKLAALSTDEFDNAVENCAPSEELDAIEIAVANVVGRHRLPSLIRSHHAENRSWKAIARAH</sequence>
<dbReference type="AlphaFoldDB" id="A0A1Y0CH95"/>
<dbReference type="KEGG" id="mdx:BTO20_37455"/>
<protein>
    <submittedName>
        <fullName evidence="1">Uncharacterized protein</fullName>
    </submittedName>
</protein>
<name>A0A1Y0CH95_9MYCO</name>
<geneLocation type="plasmid" evidence="1 2">
    <name>unnamed2</name>
</geneLocation>
<dbReference type="EMBL" id="CP020811">
    <property type="protein sequence ID" value="ART74315.1"/>
    <property type="molecule type" value="Genomic_DNA"/>
</dbReference>
<dbReference type="Proteomes" id="UP000195331">
    <property type="component" value="Plasmid unnamed2"/>
</dbReference>
<accession>A0A1Y0CH95</accession>
<keyword evidence="1" id="KW-0614">Plasmid</keyword>